<dbReference type="AlphaFoldDB" id="A0A0F9DD16"/>
<protein>
    <recommendedName>
        <fullName evidence="2">Solute-binding protein family 3/N-terminal domain-containing protein</fullName>
    </recommendedName>
</protein>
<accession>A0A0F9DD16</accession>
<dbReference type="EMBL" id="LAZR01032190">
    <property type="protein sequence ID" value="KKL51606.1"/>
    <property type="molecule type" value="Genomic_DNA"/>
</dbReference>
<dbReference type="SUPFAM" id="SSF53850">
    <property type="entry name" value="Periplasmic binding protein-like II"/>
    <property type="match status" value="1"/>
</dbReference>
<gene>
    <name evidence="1" type="ORF">LCGC14_2293830</name>
</gene>
<comment type="caution">
    <text evidence="1">The sequence shown here is derived from an EMBL/GenBank/DDBJ whole genome shotgun (WGS) entry which is preliminary data.</text>
</comment>
<name>A0A0F9DD16_9ZZZZ</name>
<evidence type="ECO:0008006" key="2">
    <source>
        <dbReference type="Google" id="ProtNLM"/>
    </source>
</evidence>
<reference evidence="1" key="1">
    <citation type="journal article" date="2015" name="Nature">
        <title>Complex archaea that bridge the gap between prokaryotes and eukaryotes.</title>
        <authorList>
            <person name="Spang A."/>
            <person name="Saw J.H."/>
            <person name="Jorgensen S.L."/>
            <person name="Zaremba-Niedzwiedzka K."/>
            <person name="Martijn J."/>
            <person name="Lind A.E."/>
            <person name="van Eijk R."/>
            <person name="Schleper C."/>
            <person name="Guy L."/>
            <person name="Ettema T.J."/>
        </authorList>
    </citation>
    <scope>NUCLEOTIDE SEQUENCE</scope>
</reference>
<sequence length="260" mass="29303">MRPLTNIPIKYYKWIIAFLLVVMNCNSTARESIRFSCAIPSDSKVYKELLLLYRNAFNALNIDFSFISTDPNQSMKYTLQGHTDGECAAIEKYREITGFSKTVMVDAPVLTTEIQLWSHNADETMAVLDNLSTSNLTIGYVQGTKWASDYLANQQAENVITVFSLMLGMKMLATQKLDLYLIPDQLAQHALLASPSLRDAVHLVGPISTIKFYPYLQLKHQHLVIPLAAELQRLIGEKQSSTTIPSLESIQPTLKKDDRK</sequence>
<evidence type="ECO:0000313" key="1">
    <source>
        <dbReference type="EMBL" id="KKL51606.1"/>
    </source>
</evidence>
<organism evidence="1">
    <name type="scientific">marine sediment metagenome</name>
    <dbReference type="NCBI Taxonomy" id="412755"/>
    <lineage>
        <taxon>unclassified sequences</taxon>
        <taxon>metagenomes</taxon>
        <taxon>ecological metagenomes</taxon>
    </lineage>
</organism>
<proteinExistence type="predicted"/>